<organism evidence="7 8">
    <name type="scientific">Pseudochrobactrum saccharolyticum</name>
    <dbReference type="NCBI Taxonomy" id="354352"/>
    <lineage>
        <taxon>Bacteria</taxon>
        <taxon>Pseudomonadati</taxon>
        <taxon>Pseudomonadota</taxon>
        <taxon>Alphaproteobacteria</taxon>
        <taxon>Hyphomicrobiales</taxon>
        <taxon>Brucellaceae</taxon>
        <taxon>Pseudochrobactrum</taxon>
    </lineage>
</organism>
<comment type="caution">
    <text evidence="7">The sequence shown here is derived from an EMBL/GenBank/DDBJ whole genome shotgun (WGS) entry which is preliminary data.</text>
</comment>
<dbReference type="SUPFAM" id="SSF46955">
    <property type="entry name" value="Putative DNA-binding domain"/>
    <property type="match status" value="1"/>
</dbReference>
<dbReference type="Pfam" id="PF00376">
    <property type="entry name" value="MerR"/>
    <property type="match status" value="1"/>
</dbReference>
<comment type="subcellular location">
    <subcellularLocation>
        <location evidence="1">Cytoplasm</location>
    </subcellularLocation>
</comment>
<dbReference type="InterPro" id="IPR011789">
    <property type="entry name" value="CueR"/>
</dbReference>
<dbReference type="GO" id="GO:0005737">
    <property type="term" value="C:cytoplasm"/>
    <property type="evidence" value="ECO:0007669"/>
    <property type="project" value="UniProtKB-SubCell"/>
</dbReference>
<dbReference type="RefSeq" id="WP_022710755.1">
    <property type="nucleotide sequence ID" value="NZ_JACHIL010000001.1"/>
</dbReference>
<dbReference type="InterPro" id="IPR015358">
    <property type="entry name" value="Tscrpt_reg_MerR_DNA-bd"/>
</dbReference>
<dbReference type="PANTHER" id="PTHR30204:SF94">
    <property type="entry name" value="HEAVY METAL-DEPENDENT TRANSCRIPTIONAL REGULATOR HI_0293-RELATED"/>
    <property type="match status" value="1"/>
</dbReference>
<evidence type="ECO:0000256" key="1">
    <source>
        <dbReference type="ARBA" id="ARBA00004496"/>
    </source>
</evidence>
<dbReference type="InterPro" id="IPR047057">
    <property type="entry name" value="MerR_fam"/>
</dbReference>
<gene>
    <name evidence="7" type="ORF">HNQ68_000648</name>
</gene>
<feature type="domain" description="HTH merR-type" evidence="6">
    <location>
        <begin position="1"/>
        <end position="69"/>
    </location>
</feature>
<sequence length="151" mass="16931">MIIGEAEKASGISAKMIRYYESIGLIDAADRTASGYRVYSDRDVQNLRFIRQCRDLGLSLERIKLLLNLWRNDQRASSEVKQIALAHVAELETKIADMRSMADTLQKLADRCHGDNDPDCAIINALSLQNQMTLNKKTGSSKSSAKKQHPH</sequence>
<keyword evidence="5" id="KW-0804">Transcription</keyword>
<dbReference type="Gene3D" id="1.10.1660.10">
    <property type="match status" value="1"/>
</dbReference>
<dbReference type="EMBL" id="JACHIL010000001">
    <property type="protein sequence ID" value="MBB5090136.1"/>
    <property type="molecule type" value="Genomic_DNA"/>
</dbReference>
<keyword evidence="4" id="KW-0238">DNA-binding</keyword>
<dbReference type="CDD" id="cd01108">
    <property type="entry name" value="HTH_CueR"/>
    <property type="match status" value="1"/>
</dbReference>
<evidence type="ECO:0000259" key="6">
    <source>
        <dbReference type="PROSITE" id="PS50937"/>
    </source>
</evidence>
<dbReference type="PROSITE" id="PS50937">
    <property type="entry name" value="HTH_MERR_2"/>
    <property type="match status" value="1"/>
</dbReference>
<dbReference type="NCBIfam" id="TIGR02044">
    <property type="entry name" value="CueR"/>
    <property type="match status" value="1"/>
</dbReference>
<dbReference type="InterPro" id="IPR009061">
    <property type="entry name" value="DNA-bd_dom_put_sf"/>
</dbReference>
<keyword evidence="3" id="KW-0805">Transcription regulation</keyword>
<dbReference type="Pfam" id="PF09278">
    <property type="entry name" value="MerR-DNA-bind"/>
    <property type="match status" value="1"/>
</dbReference>
<dbReference type="PRINTS" id="PR00040">
    <property type="entry name" value="HTHMERR"/>
</dbReference>
<proteinExistence type="predicted"/>
<dbReference type="PANTHER" id="PTHR30204">
    <property type="entry name" value="REDOX-CYCLING DRUG-SENSING TRANSCRIPTIONAL ACTIVATOR SOXR"/>
    <property type="match status" value="1"/>
</dbReference>
<evidence type="ECO:0000256" key="4">
    <source>
        <dbReference type="ARBA" id="ARBA00023125"/>
    </source>
</evidence>
<evidence type="ECO:0000313" key="8">
    <source>
        <dbReference type="Proteomes" id="UP000531231"/>
    </source>
</evidence>
<dbReference type="InterPro" id="IPR000551">
    <property type="entry name" value="MerR-type_HTH_dom"/>
</dbReference>
<dbReference type="GO" id="GO:0005507">
    <property type="term" value="F:copper ion binding"/>
    <property type="evidence" value="ECO:0007669"/>
    <property type="project" value="InterPro"/>
</dbReference>
<keyword evidence="8" id="KW-1185">Reference proteome</keyword>
<accession>A0A7W8ENR0</accession>
<protein>
    <submittedName>
        <fullName evidence="7">Cu(I)-responsive transcriptional regulator</fullName>
    </submittedName>
</protein>
<evidence type="ECO:0000313" key="7">
    <source>
        <dbReference type="EMBL" id="MBB5090136.1"/>
    </source>
</evidence>
<evidence type="ECO:0000256" key="5">
    <source>
        <dbReference type="ARBA" id="ARBA00023163"/>
    </source>
</evidence>
<dbReference type="SMART" id="SM00422">
    <property type="entry name" value="HTH_MERR"/>
    <property type="match status" value="1"/>
</dbReference>
<keyword evidence="2" id="KW-0963">Cytoplasm</keyword>
<dbReference type="AlphaFoldDB" id="A0A7W8ENR0"/>
<name>A0A7W8ENR0_9HYPH</name>
<evidence type="ECO:0000256" key="3">
    <source>
        <dbReference type="ARBA" id="ARBA00023015"/>
    </source>
</evidence>
<dbReference type="GO" id="GO:0045893">
    <property type="term" value="P:positive regulation of DNA-templated transcription"/>
    <property type="evidence" value="ECO:0007669"/>
    <property type="project" value="InterPro"/>
</dbReference>
<dbReference type="GO" id="GO:0003700">
    <property type="term" value="F:DNA-binding transcription factor activity"/>
    <property type="evidence" value="ECO:0007669"/>
    <property type="project" value="InterPro"/>
</dbReference>
<reference evidence="7 8" key="1">
    <citation type="submission" date="2020-08" db="EMBL/GenBank/DDBJ databases">
        <title>Genomic Encyclopedia of Type Strains, Phase IV (KMG-IV): sequencing the most valuable type-strain genomes for metagenomic binning, comparative biology and taxonomic classification.</title>
        <authorList>
            <person name="Goeker M."/>
        </authorList>
    </citation>
    <scope>NUCLEOTIDE SEQUENCE [LARGE SCALE GENOMIC DNA]</scope>
    <source>
        <strain evidence="7 8">DSM 25620</strain>
    </source>
</reference>
<dbReference type="Proteomes" id="UP000531231">
    <property type="component" value="Unassembled WGS sequence"/>
</dbReference>
<dbReference type="GO" id="GO:0003677">
    <property type="term" value="F:DNA binding"/>
    <property type="evidence" value="ECO:0007669"/>
    <property type="project" value="UniProtKB-KW"/>
</dbReference>
<evidence type="ECO:0000256" key="2">
    <source>
        <dbReference type="ARBA" id="ARBA00022490"/>
    </source>
</evidence>